<keyword evidence="3" id="KW-1185">Reference proteome</keyword>
<evidence type="ECO:0000256" key="1">
    <source>
        <dbReference type="SAM" id="MobiDB-lite"/>
    </source>
</evidence>
<dbReference type="PANTHER" id="PTHR33413">
    <property type="entry name" value="EXPRESSED PROTEIN"/>
    <property type="match status" value="1"/>
</dbReference>
<dbReference type="Proteomes" id="UP001151287">
    <property type="component" value="Unassembled WGS sequence"/>
</dbReference>
<sequence length="215" mass="23044">MGNCQAAEVATVLIQHPGGKVERVYWSVSASRVMADNPGHYVAVIITAPASSGGDINNKAGSKHSGRKKDPGPDGHAPVVKHLKLLRPDDTLLMGHVYRLVSFEEVVRKFETKRHAKLAKFATNSGNVEMSTSSAHGRRESRKEGQGGNAMKAESEKNPVVVEAVRDKSEEDEEADELVSVAHALISAGNNNSSLGSRRSQWKPALQSISEVAGT</sequence>
<organism evidence="2 3">
    <name type="scientific">Rhynchospora breviuscula</name>
    <dbReference type="NCBI Taxonomy" id="2022672"/>
    <lineage>
        <taxon>Eukaryota</taxon>
        <taxon>Viridiplantae</taxon>
        <taxon>Streptophyta</taxon>
        <taxon>Embryophyta</taxon>
        <taxon>Tracheophyta</taxon>
        <taxon>Spermatophyta</taxon>
        <taxon>Magnoliopsida</taxon>
        <taxon>Liliopsida</taxon>
        <taxon>Poales</taxon>
        <taxon>Cyperaceae</taxon>
        <taxon>Cyperoideae</taxon>
        <taxon>Rhynchosporeae</taxon>
        <taxon>Rhynchospora</taxon>
    </lineage>
</organism>
<feature type="region of interest" description="Disordered" evidence="1">
    <location>
        <begin position="189"/>
        <end position="215"/>
    </location>
</feature>
<gene>
    <name evidence="2" type="ORF">LUZ63_006330</name>
</gene>
<evidence type="ECO:0000313" key="2">
    <source>
        <dbReference type="EMBL" id="KAJ1697818.1"/>
    </source>
</evidence>
<feature type="compositionally biased region" description="Low complexity" evidence="1">
    <location>
        <begin position="189"/>
        <end position="199"/>
    </location>
</feature>
<dbReference type="OrthoDB" id="747498at2759"/>
<dbReference type="InterPro" id="IPR025322">
    <property type="entry name" value="PADRE_dom"/>
</dbReference>
<protein>
    <submittedName>
        <fullName evidence="2">Uncharacterized protein</fullName>
    </submittedName>
</protein>
<evidence type="ECO:0000313" key="3">
    <source>
        <dbReference type="Proteomes" id="UP001151287"/>
    </source>
</evidence>
<dbReference type="PANTHER" id="PTHR33413:SF1">
    <property type="entry name" value="EXPRESSED PROTEIN"/>
    <property type="match status" value="1"/>
</dbReference>
<dbReference type="AlphaFoldDB" id="A0A9Q0CPZ2"/>
<dbReference type="Pfam" id="PF14009">
    <property type="entry name" value="PADRE"/>
    <property type="match status" value="1"/>
</dbReference>
<name>A0A9Q0CPZ2_9POAL</name>
<feature type="region of interest" description="Disordered" evidence="1">
    <location>
        <begin position="127"/>
        <end position="177"/>
    </location>
</feature>
<comment type="caution">
    <text evidence="2">The sequence shown here is derived from an EMBL/GenBank/DDBJ whole genome shotgun (WGS) entry which is preliminary data.</text>
</comment>
<dbReference type="EMBL" id="JAMQYH010000002">
    <property type="protein sequence ID" value="KAJ1697818.1"/>
    <property type="molecule type" value="Genomic_DNA"/>
</dbReference>
<proteinExistence type="predicted"/>
<reference evidence="2" key="1">
    <citation type="journal article" date="2022" name="Cell">
        <title>Repeat-based holocentromeres influence genome architecture and karyotype evolution.</title>
        <authorList>
            <person name="Hofstatter P.G."/>
            <person name="Thangavel G."/>
            <person name="Lux T."/>
            <person name="Neumann P."/>
            <person name="Vondrak T."/>
            <person name="Novak P."/>
            <person name="Zhang M."/>
            <person name="Costa L."/>
            <person name="Castellani M."/>
            <person name="Scott A."/>
            <person name="Toegelov H."/>
            <person name="Fuchs J."/>
            <person name="Mata-Sucre Y."/>
            <person name="Dias Y."/>
            <person name="Vanzela A.L.L."/>
            <person name="Huettel B."/>
            <person name="Almeida C.C.S."/>
            <person name="Simkova H."/>
            <person name="Souza G."/>
            <person name="Pedrosa-Harand A."/>
            <person name="Macas J."/>
            <person name="Mayer K.F.X."/>
            <person name="Houben A."/>
            <person name="Marques A."/>
        </authorList>
    </citation>
    <scope>NUCLEOTIDE SEQUENCE</scope>
    <source>
        <strain evidence="2">RhyBre1mFocal</strain>
    </source>
</reference>
<accession>A0A9Q0CPZ2</accession>
<feature type="region of interest" description="Disordered" evidence="1">
    <location>
        <begin position="53"/>
        <end position="77"/>
    </location>
</feature>